<dbReference type="OrthoDB" id="6023599at2"/>
<feature type="signal peptide" evidence="1">
    <location>
        <begin position="1"/>
        <end position="22"/>
    </location>
</feature>
<protein>
    <submittedName>
        <fullName evidence="2">Uncharacterized protein</fullName>
    </submittedName>
</protein>
<keyword evidence="1" id="KW-0732">Signal</keyword>
<sequence length="392" mass="43329">MRLDLRGYVGLVLLLVSSLASADSWAPAEVARYTSANGLARVTITPRPLGGALNYFSDKVDGTEPAGQRVGEDQTQPFAMLMRRDSNGSWDTVWNAPLVNDVAPVDALVTNDGKRLVTFDNWHSMGYGSDVVVIYGQDGKLIRQFALEDFLPEAYIAFLPKSVSSIWWGRDHYLDEQAGDLVLQVRQPGSGAHQPSALVEVRIRLRDGKVLPHEGPAWTGAMAKVRELDEERQKRWRELRTLRAQPLHAPRGDDAEEWRDYLVELRERLTESSGKQHAGRVLPAPGDAEFADQEEWIKGMLDDVGGVRLSFGSHFVFASPSPEALARLLEEQLRSVEPRGMKGIRVTFVGLPEHGDRVKTAAAGSGAEIVLLDIRSAVPGMALRGPIPEWVR</sequence>
<reference evidence="2 3" key="1">
    <citation type="submission" date="2017-02" db="EMBL/GenBank/DDBJ databases">
        <authorList>
            <person name="Peterson S.W."/>
        </authorList>
    </citation>
    <scope>NUCLEOTIDE SEQUENCE [LARGE SCALE GENOMIC DNA]</scope>
    <source>
        <strain evidence="2 3">DSM 21749</strain>
    </source>
</reference>
<dbReference type="EMBL" id="FUXP01000009">
    <property type="protein sequence ID" value="SKA15867.1"/>
    <property type="molecule type" value="Genomic_DNA"/>
</dbReference>
<keyword evidence="3" id="KW-1185">Reference proteome</keyword>
<organism evidence="2 3">
    <name type="scientific">Lysobacter spongiicola DSM 21749</name>
    <dbReference type="NCBI Taxonomy" id="1122188"/>
    <lineage>
        <taxon>Bacteria</taxon>
        <taxon>Pseudomonadati</taxon>
        <taxon>Pseudomonadota</taxon>
        <taxon>Gammaproteobacteria</taxon>
        <taxon>Lysobacterales</taxon>
        <taxon>Lysobacteraceae</taxon>
        <taxon>Novilysobacter</taxon>
    </lineage>
</organism>
<proteinExistence type="predicted"/>
<evidence type="ECO:0000256" key="1">
    <source>
        <dbReference type="SAM" id="SignalP"/>
    </source>
</evidence>
<evidence type="ECO:0000313" key="3">
    <source>
        <dbReference type="Proteomes" id="UP000190061"/>
    </source>
</evidence>
<name>A0A1T4RJ06_9GAMM</name>
<dbReference type="AlphaFoldDB" id="A0A1T4RJ06"/>
<feature type="chain" id="PRO_5012978861" evidence="1">
    <location>
        <begin position="23"/>
        <end position="392"/>
    </location>
</feature>
<gene>
    <name evidence="2" type="ORF">SAMN02745674_02197</name>
</gene>
<dbReference type="Proteomes" id="UP000190061">
    <property type="component" value="Unassembled WGS sequence"/>
</dbReference>
<evidence type="ECO:0000313" key="2">
    <source>
        <dbReference type="EMBL" id="SKA15867.1"/>
    </source>
</evidence>
<dbReference type="STRING" id="1122188.SAMN02745674_02197"/>
<dbReference type="RefSeq" id="WP_143814274.1">
    <property type="nucleotide sequence ID" value="NZ_FUXP01000009.1"/>
</dbReference>
<accession>A0A1T4RJ06</accession>